<dbReference type="Proteomes" id="UP000193978">
    <property type="component" value="Chromosome"/>
</dbReference>
<keyword evidence="2" id="KW-1185">Reference proteome</keyword>
<dbReference type="SUPFAM" id="SSF52799">
    <property type="entry name" value="(Phosphotyrosine protein) phosphatases II"/>
    <property type="match status" value="1"/>
</dbReference>
<accession>A0A1W6MRW8</accession>
<gene>
    <name evidence="1" type="ORF">B1812_03810</name>
</gene>
<name>A0A1W6MRW8_9HYPH</name>
<dbReference type="STRING" id="655015.B1812_03810"/>
<evidence type="ECO:0000313" key="2">
    <source>
        <dbReference type="Proteomes" id="UP000193978"/>
    </source>
</evidence>
<reference evidence="1 2" key="1">
    <citation type="submission" date="2017-02" db="EMBL/GenBank/DDBJ databases">
        <authorList>
            <person name="Peterson S.W."/>
        </authorList>
    </citation>
    <scope>NUCLEOTIDE SEQUENCE [LARGE SCALE GENOMIC DNA]</scope>
    <source>
        <strain evidence="1 2">S285</strain>
    </source>
</reference>
<dbReference type="KEGG" id="mbry:B1812_03810"/>
<dbReference type="OrthoDB" id="9794527at2"/>
<proteinExistence type="predicted"/>
<organism evidence="1 2">
    <name type="scientific">Methylocystis bryophila</name>
    <dbReference type="NCBI Taxonomy" id="655015"/>
    <lineage>
        <taxon>Bacteria</taxon>
        <taxon>Pseudomonadati</taxon>
        <taxon>Pseudomonadota</taxon>
        <taxon>Alphaproteobacteria</taxon>
        <taxon>Hyphomicrobiales</taxon>
        <taxon>Methylocystaceae</taxon>
        <taxon>Methylocystis</taxon>
    </lineage>
</organism>
<evidence type="ECO:0000313" key="1">
    <source>
        <dbReference type="EMBL" id="ARN80351.1"/>
    </source>
</evidence>
<dbReference type="AlphaFoldDB" id="A0A1W6MRW8"/>
<dbReference type="Gene3D" id="3.90.190.10">
    <property type="entry name" value="Protein tyrosine phosphatase superfamily"/>
    <property type="match status" value="1"/>
</dbReference>
<sequence>MNQGRLYVCPLTKVVETVRATGARSLVTILTAGASSARPSEIEPPRHLRLSVSDIEAPTDGHVLPGAEHVERLLAFLHDWDRAEPLVIHCYAGVSRSPAAAFIGACALSPTRCEMDIARALRRASPHATPNRRLVALADRMLARQGRMVEAVTAIGRGADCFESKPFAMELQ</sequence>
<dbReference type="InterPro" id="IPR029021">
    <property type="entry name" value="Prot-tyrosine_phosphatase-like"/>
</dbReference>
<dbReference type="RefSeq" id="WP_085770417.1">
    <property type="nucleotide sequence ID" value="NZ_AP027149.1"/>
</dbReference>
<protein>
    <submittedName>
        <fullName evidence="1">Protein tyrosine phosphatase</fullName>
    </submittedName>
</protein>
<dbReference type="EMBL" id="CP019948">
    <property type="protein sequence ID" value="ARN80351.1"/>
    <property type="molecule type" value="Genomic_DNA"/>
</dbReference>